<name>X1DN72_9ZZZZ</name>
<gene>
    <name evidence="1" type="ORF">S01H4_57295</name>
</gene>
<dbReference type="AlphaFoldDB" id="X1DN72"/>
<comment type="caution">
    <text evidence="1">The sequence shown here is derived from an EMBL/GenBank/DDBJ whole genome shotgun (WGS) entry which is preliminary data.</text>
</comment>
<accession>X1DN72</accession>
<proteinExistence type="predicted"/>
<feature type="non-terminal residue" evidence="1">
    <location>
        <position position="232"/>
    </location>
</feature>
<protein>
    <submittedName>
        <fullName evidence="1">Uncharacterized protein</fullName>
    </submittedName>
</protein>
<feature type="non-terminal residue" evidence="1">
    <location>
        <position position="1"/>
    </location>
</feature>
<organism evidence="1">
    <name type="scientific">marine sediment metagenome</name>
    <dbReference type="NCBI Taxonomy" id="412755"/>
    <lineage>
        <taxon>unclassified sequences</taxon>
        <taxon>metagenomes</taxon>
        <taxon>ecological metagenomes</taxon>
    </lineage>
</organism>
<sequence length="232" mass="26288">TQDPFLKKRVFKTLEEGIKKGYKPKTVDLAELVNIHDQYAIKTTENIKLLEMLKKMQDEAGVKLIQRADKAPEDWITEDHPVMRRAIFVPGEPGMLLKAPVKYHPDLEPIMKSVFGKRIKSTPIQIYETVNALLKQTQLGFSLFHHIALTETGVATMGPVQTAKIFGNVPAIWRALKKNQYAVYEEKFEAAKDGIRHGLQVGAITDVQRGLVNDTLEKVENYLNRVHKNLGC</sequence>
<dbReference type="EMBL" id="BART01033308">
    <property type="protein sequence ID" value="GAH06439.1"/>
    <property type="molecule type" value="Genomic_DNA"/>
</dbReference>
<evidence type="ECO:0000313" key="1">
    <source>
        <dbReference type="EMBL" id="GAH06439.1"/>
    </source>
</evidence>
<reference evidence="1" key="1">
    <citation type="journal article" date="2014" name="Front. Microbiol.">
        <title>High frequency of phylogenetically diverse reductive dehalogenase-homologous genes in deep subseafloor sedimentary metagenomes.</title>
        <authorList>
            <person name="Kawai M."/>
            <person name="Futagami T."/>
            <person name="Toyoda A."/>
            <person name="Takaki Y."/>
            <person name="Nishi S."/>
            <person name="Hori S."/>
            <person name="Arai W."/>
            <person name="Tsubouchi T."/>
            <person name="Morono Y."/>
            <person name="Uchiyama I."/>
            <person name="Ito T."/>
            <person name="Fujiyama A."/>
            <person name="Inagaki F."/>
            <person name="Takami H."/>
        </authorList>
    </citation>
    <scope>NUCLEOTIDE SEQUENCE</scope>
    <source>
        <strain evidence="1">Expedition CK06-06</strain>
    </source>
</reference>